<dbReference type="Proteomes" id="UP000198990">
    <property type="component" value="Unassembled WGS sequence"/>
</dbReference>
<keyword evidence="3" id="KW-1185">Reference proteome</keyword>
<organism evidence="2 3">
    <name type="scientific">Maribacter orientalis</name>
    <dbReference type="NCBI Taxonomy" id="228957"/>
    <lineage>
        <taxon>Bacteria</taxon>
        <taxon>Pseudomonadati</taxon>
        <taxon>Bacteroidota</taxon>
        <taxon>Flavobacteriia</taxon>
        <taxon>Flavobacteriales</taxon>
        <taxon>Flavobacteriaceae</taxon>
        <taxon>Maribacter</taxon>
    </lineage>
</organism>
<dbReference type="RefSeq" id="WP_091622282.1">
    <property type="nucleotide sequence ID" value="NZ_FNZN01000003.1"/>
</dbReference>
<protein>
    <submittedName>
        <fullName evidence="2">Uncharacterized conserved protein YdhG, YjbR/CyaY-like superfamily, DUF1801 family</fullName>
    </submittedName>
</protein>
<dbReference type="Gene3D" id="3.90.1150.200">
    <property type="match status" value="1"/>
</dbReference>
<evidence type="ECO:0000313" key="2">
    <source>
        <dbReference type="EMBL" id="SEL22012.1"/>
    </source>
</evidence>
<proteinExistence type="predicted"/>
<accession>A0A1H7NEL4</accession>
<dbReference type="OrthoDB" id="115213at2"/>
<reference evidence="3" key="1">
    <citation type="submission" date="2016-10" db="EMBL/GenBank/DDBJ databases">
        <authorList>
            <person name="Varghese N."/>
            <person name="Submissions S."/>
        </authorList>
    </citation>
    <scope>NUCLEOTIDE SEQUENCE [LARGE SCALE GENOMIC DNA]</scope>
    <source>
        <strain evidence="3">DSM 16471</strain>
    </source>
</reference>
<evidence type="ECO:0000313" key="3">
    <source>
        <dbReference type="Proteomes" id="UP000198990"/>
    </source>
</evidence>
<dbReference type="Pfam" id="PF08818">
    <property type="entry name" value="DUF1801"/>
    <property type="match status" value="1"/>
</dbReference>
<gene>
    <name evidence="2" type="ORF">SAMN04488008_103162</name>
</gene>
<evidence type="ECO:0000259" key="1">
    <source>
        <dbReference type="Pfam" id="PF08818"/>
    </source>
</evidence>
<dbReference type="InterPro" id="IPR014922">
    <property type="entry name" value="YdhG-like"/>
</dbReference>
<dbReference type="SUPFAM" id="SSF159888">
    <property type="entry name" value="YdhG-like"/>
    <property type="match status" value="1"/>
</dbReference>
<dbReference type="EMBL" id="FNZN01000003">
    <property type="protein sequence ID" value="SEL22012.1"/>
    <property type="molecule type" value="Genomic_DNA"/>
</dbReference>
<feature type="domain" description="YdhG-like" evidence="1">
    <location>
        <begin position="19"/>
        <end position="106"/>
    </location>
</feature>
<sequence length="121" mass="14257">MKPTTVDEYFEQVKEERLEKLSELRFILKNIVPNAIEVIKWGKPVFKSETILFAYSAHKSHLSFIPTGPALKPFQKELEPYKVNKDSVQFLYSNPLPVELIQKIAKYRKNDVEINQAKWKY</sequence>
<dbReference type="STRING" id="228957.SAMN04488008_103162"/>
<dbReference type="AlphaFoldDB" id="A0A1H7NEL4"/>
<name>A0A1H7NEL4_9FLAO</name>